<reference evidence="1" key="2">
    <citation type="submission" date="2018-07" db="EMBL/GenBank/DDBJ databases">
        <authorList>
            <consortium name="NCBI Pathogen Detection Project"/>
        </authorList>
    </citation>
    <scope>NUCLEOTIDE SEQUENCE</scope>
    <source>
        <strain evidence="1">M138</strain>
    </source>
</reference>
<proteinExistence type="predicted"/>
<gene>
    <name evidence="1" type="ORF">G0D12_25475</name>
</gene>
<protein>
    <submittedName>
        <fullName evidence="1">Uncharacterized protein</fullName>
    </submittedName>
</protein>
<reference evidence="1" key="1">
    <citation type="journal article" date="2018" name="Genome Biol.">
        <title>SKESA: strategic k-mer extension for scrupulous assemblies.</title>
        <authorList>
            <person name="Souvorov A."/>
            <person name="Agarwala R."/>
            <person name="Lipman D.J."/>
        </authorList>
    </citation>
    <scope>NUCLEOTIDE SEQUENCE</scope>
    <source>
        <strain evidence="1">M138</strain>
    </source>
</reference>
<sequence>MRVSPFIVCLHYIKKKEKNKVIKKINSDSVTTQAGDIMCHNLSQEGYRSKRLLKVGPMGARNFTTFTGIRNVIVRNF</sequence>
<dbReference type="EMBL" id="DAAMHJ010000048">
    <property type="protein sequence ID" value="HAC6678964.1"/>
    <property type="molecule type" value="Genomic_DNA"/>
</dbReference>
<name>A0A702BC77_SALET</name>
<comment type="caution">
    <text evidence="1">The sequence shown here is derived from an EMBL/GenBank/DDBJ whole genome shotgun (WGS) entry which is preliminary data.</text>
</comment>
<evidence type="ECO:0000313" key="1">
    <source>
        <dbReference type="EMBL" id="HAC6678964.1"/>
    </source>
</evidence>
<accession>A0A702BC77</accession>
<organism evidence="1">
    <name type="scientific">Salmonella enterica subsp. enterica serovar Eastbourne</name>
    <dbReference type="NCBI Taxonomy" id="486993"/>
    <lineage>
        <taxon>Bacteria</taxon>
        <taxon>Pseudomonadati</taxon>
        <taxon>Pseudomonadota</taxon>
        <taxon>Gammaproteobacteria</taxon>
        <taxon>Enterobacterales</taxon>
        <taxon>Enterobacteriaceae</taxon>
        <taxon>Salmonella</taxon>
    </lineage>
</organism>
<dbReference type="AlphaFoldDB" id="A0A702BC77"/>